<dbReference type="InterPro" id="IPR004888">
    <property type="entry name" value="Glycoside_hydrolase_63"/>
</dbReference>
<organism evidence="15">
    <name type="scientific">Tetraselmis sp. GSL018</name>
    <dbReference type="NCBI Taxonomy" id="582737"/>
    <lineage>
        <taxon>Eukaryota</taxon>
        <taxon>Viridiplantae</taxon>
        <taxon>Chlorophyta</taxon>
        <taxon>core chlorophytes</taxon>
        <taxon>Chlorodendrophyceae</taxon>
        <taxon>Chlorodendrales</taxon>
        <taxon>Chlorodendraceae</taxon>
        <taxon>Tetraselmis</taxon>
    </lineage>
</organism>
<dbReference type="EC" id="3.2.1.106" evidence="11"/>
<evidence type="ECO:0000313" key="13">
    <source>
        <dbReference type="EMBL" id="JAC63728.1"/>
    </source>
</evidence>
<dbReference type="InterPro" id="IPR031335">
    <property type="entry name" value="Glyco_hydro_63_C"/>
</dbReference>
<evidence type="ECO:0000259" key="12">
    <source>
        <dbReference type="Pfam" id="PF03200"/>
    </source>
</evidence>
<gene>
    <name evidence="15" type="primary">GCS1</name>
    <name evidence="13" type="ORF">TSPGSL018_19914</name>
    <name evidence="14" type="ORF">TSPGSL018_30900</name>
    <name evidence="15" type="ORF">TSPGSL018_6585</name>
</gene>
<dbReference type="SUPFAM" id="SSF48208">
    <property type="entry name" value="Six-hairpin glycosidases"/>
    <property type="match status" value="1"/>
</dbReference>
<dbReference type="GO" id="GO:0005789">
    <property type="term" value="C:endoplasmic reticulum membrane"/>
    <property type="evidence" value="ECO:0007669"/>
    <property type="project" value="UniProtKB-SubCell"/>
</dbReference>
<evidence type="ECO:0000313" key="14">
    <source>
        <dbReference type="EMBL" id="JAC72616.1"/>
    </source>
</evidence>
<evidence type="ECO:0000256" key="10">
    <source>
        <dbReference type="ARBA" id="ARBA00023295"/>
    </source>
</evidence>
<dbReference type="AlphaFoldDB" id="A0A061SGM8"/>
<dbReference type="PANTHER" id="PTHR10412">
    <property type="entry name" value="MANNOSYL-OLIGOSACCHARIDE GLUCOSIDASE"/>
    <property type="match status" value="1"/>
</dbReference>
<keyword evidence="5" id="KW-0256">Endoplasmic reticulum</keyword>
<evidence type="ECO:0000313" key="15">
    <source>
        <dbReference type="EMBL" id="JAC82040.1"/>
    </source>
</evidence>
<evidence type="ECO:0000256" key="6">
    <source>
        <dbReference type="ARBA" id="ARBA00022968"/>
    </source>
</evidence>
<proteinExistence type="inferred from homology"/>
<sequence length="458" mass="51589">MLGGMGYFYGSSLVGVPTESGEAVVRSWEAPLFTAVPSRSFFPRGFLWDEGFHHLLISRWSPLLSVDALAHWLDLVSAEGWIPREQIRGAEAQSRVPDEFVVQRPSAANPPTLFLPILAMAEKVAAAEREGQPLEPELQAQRDFLVQAFPRLEAWFLWLNRTQAGAIPGSYRWRGRVGAGDRELNPKTLTSGLDDFPRASHPSDWERHLDLRCWMAVASRALATIGRLAGASPARVELLERTASLLESPDSLDELHLHRETGLYLDWGNHTEDVTLREFAVRRGPRGEVLETTWRRVVGAPPTSGFVPHAGYVTLFPLLLQLIPPASDRLASHLVLMQDPKHLWTPYGLRSLSKSSSLYGKHNTRDDPPYWRGAVWININFLALRALKHYSNTPGPHREAAETIHKLLRKNLLDNISRQYRETGYLWEQYDDKDGRGKGCKPFTGWTALVTLIAAEDY</sequence>
<accession>A0A061SGM8</accession>
<feature type="domain" description="Glycosyl hydrolase family 63 C-terminal" evidence="12">
    <location>
        <begin position="1"/>
        <end position="456"/>
    </location>
</feature>
<evidence type="ECO:0000256" key="1">
    <source>
        <dbReference type="ARBA" id="ARBA00004648"/>
    </source>
</evidence>
<keyword evidence="7" id="KW-1133">Transmembrane helix</keyword>
<evidence type="ECO:0000256" key="5">
    <source>
        <dbReference type="ARBA" id="ARBA00022824"/>
    </source>
</evidence>
<dbReference type="GO" id="GO:0009311">
    <property type="term" value="P:oligosaccharide metabolic process"/>
    <property type="evidence" value="ECO:0007669"/>
    <property type="project" value="InterPro"/>
</dbReference>
<dbReference type="EMBL" id="GBEZ01003072">
    <property type="protein sequence ID" value="JAC82040.1"/>
    <property type="molecule type" value="Transcribed_RNA"/>
</dbReference>
<evidence type="ECO:0000256" key="3">
    <source>
        <dbReference type="ARBA" id="ARBA00022692"/>
    </source>
</evidence>
<dbReference type="PANTHER" id="PTHR10412:SF11">
    <property type="entry name" value="MANNOSYL-OLIGOSACCHARIDE GLUCOSIDASE"/>
    <property type="match status" value="1"/>
</dbReference>
<evidence type="ECO:0000256" key="9">
    <source>
        <dbReference type="ARBA" id="ARBA00023180"/>
    </source>
</evidence>
<protein>
    <recommendedName>
        <fullName evidence="11">mannosyl-oligosaccharide glucosidase</fullName>
        <ecNumber evidence="11">3.2.1.106</ecNumber>
    </recommendedName>
</protein>
<keyword evidence="6" id="KW-0735">Signal-anchor</keyword>
<comment type="similarity">
    <text evidence="2">Belongs to the glycosyl hydrolase 63 family.</text>
</comment>
<reference evidence="15" key="1">
    <citation type="submission" date="2014-05" db="EMBL/GenBank/DDBJ databases">
        <title>The transcriptome of the halophilic microalga Tetraselmis sp. GSL018 isolated from the Great Salt Lake, Utah.</title>
        <authorList>
            <person name="Jinkerson R.E."/>
            <person name="D'Adamo S."/>
            <person name="Posewitz M.C."/>
        </authorList>
    </citation>
    <scope>NUCLEOTIDE SEQUENCE</scope>
    <source>
        <strain evidence="15">GSL018</strain>
    </source>
</reference>
<evidence type="ECO:0000256" key="4">
    <source>
        <dbReference type="ARBA" id="ARBA00022801"/>
    </source>
</evidence>
<dbReference type="GO" id="GO:0006487">
    <property type="term" value="P:protein N-linked glycosylation"/>
    <property type="evidence" value="ECO:0007669"/>
    <property type="project" value="TreeGrafter"/>
</dbReference>
<dbReference type="EMBL" id="GBEZ01023141">
    <property type="protein sequence ID" value="JAC63728.1"/>
    <property type="molecule type" value="Transcribed_RNA"/>
</dbReference>
<keyword evidence="10" id="KW-0326">Glycosidase</keyword>
<dbReference type="EMBL" id="GBEZ01013362">
    <property type="protein sequence ID" value="JAC72616.1"/>
    <property type="molecule type" value="Transcribed_RNA"/>
</dbReference>
<dbReference type="Gene3D" id="1.50.10.10">
    <property type="match status" value="1"/>
</dbReference>
<evidence type="ECO:0000256" key="2">
    <source>
        <dbReference type="ARBA" id="ARBA00010833"/>
    </source>
</evidence>
<keyword evidence="3" id="KW-0812">Transmembrane</keyword>
<dbReference type="Pfam" id="PF03200">
    <property type="entry name" value="Glyco_hydro_63"/>
    <property type="match status" value="1"/>
</dbReference>
<name>A0A061SGM8_9CHLO</name>
<dbReference type="InterPro" id="IPR008928">
    <property type="entry name" value="6-hairpin_glycosidase_sf"/>
</dbReference>
<evidence type="ECO:0000256" key="11">
    <source>
        <dbReference type="ARBA" id="ARBA00038888"/>
    </source>
</evidence>
<evidence type="ECO:0000256" key="7">
    <source>
        <dbReference type="ARBA" id="ARBA00022989"/>
    </source>
</evidence>
<dbReference type="InterPro" id="IPR012341">
    <property type="entry name" value="6hp_glycosidase-like_sf"/>
</dbReference>
<comment type="subcellular location">
    <subcellularLocation>
        <location evidence="1">Endoplasmic reticulum membrane</location>
        <topology evidence="1">Single-pass type II membrane protein</topology>
    </subcellularLocation>
</comment>
<keyword evidence="4" id="KW-0378">Hydrolase</keyword>
<evidence type="ECO:0000256" key="8">
    <source>
        <dbReference type="ARBA" id="ARBA00023136"/>
    </source>
</evidence>
<keyword evidence="8" id="KW-0472">Membrane</keyword>
<keyword evidence="9" id="KW-0325">Glycoprotein</keyword>
<dbReference type="GO" id="GO:0004573">
    <property type="term" value="F:Glc3Man9GlcNAc2 oligosaccharide glucosidase activity"/>
    <property type="evidence" value="ECO:0007669"/>
    <property type="project" value="UniProtKB-EC"/>
</dbReference>